<dbReference type="AlphaFoldDB" id="D1CJ38"/>
<organism evidence="1 2">
    <name type="scientific">Mycoplasmopsis agalactiae (strain NCTC 10123 / CIP 59.7 / PG2)</name>
    <name type="common">Mycoplasma agalactiae</name>
    <dbReference type="NCBI Taxonomy" id="347257"/>
    <lineage>
        <taxon>Bacteria</taxon>
        <taxon>Bacillati</taxon>
        <taxon>Mycoplasmatota</taxon>
        <taxon>Mycoplasmoidales</taxon>
        <taxon>Metamycoplasmataceae</taxon>
        <taxon>Mycoplasmopsis</taxon>
    </lineage>
</organism>
<accession>D1CJ38</accession>
<evidence type="ECO:0000313" key="2">
    <source>
        <dbReference type="Proteomes" id="UP000007065"/>
    </source>
</evidence>
<dbReference type="EMBL" id="CU179680">
    <property type="protein sequence ID" value="CBH40230.1"/>
    <property type="molecule type" value="Genomic_DNA"/>
</dbReference>
<protein>
    <submittedName>
        <fullName evidence="1">Uncharacterized protein</fullName>
    </submittedName>
</protein>
<gene>
    <name evidence="1" type="ordered locus">MAG0845</name>
</gene>
<dbReference type="STRING" id="347257.MAG0845"/>
<dbReference type="Proteomes" id="UP000007065">
    <property type="component" value="Chromosome"/>
</dbReference>
<sequence>MNAIIQNNETTKKDALSENNPDIELFFKEQLKEFNEKISSLIDKKNLWWVL</sequence>
<evidence type="ECO:0000313" key="1">
    <source>
        <dbReference type="EMBL" id="CBH40230.1"/>
    </source>
</evidence>
<proteinExistence type="predicted"/>
<keyword evidence="2" id="KW-1185">Reference proteome</keyword>
<dbReference type="HOGENOM" id="CLU_3101057_0_0_14"/>
<dbReference type="KEGG" id="maa:MAG0845"/>
<name>D1CJ38_MYCAP</name>
<reference evidence="2" key="1">
    <citation type="journal article" date="2007" name="PLoS Genet.">
        <title>Being pathogenic, plastic, and sexual while living with a nearly minimal bacterial genome.</title>
        <authorList>
            <person name="Sirand-Pugnet P."/>
            <person name="Lartigue C."/>
            <person name="Marenda M."/>
            <person name="Jacob D."/>
            <person name="Barre A."/>
            <person name="Barbe V."/>
            <person name="Schenowitz C."/>
            <person name="Mangenot S."/>
            <person name="Couloux A."/>
            <person name="Segurens B."/>
            <person name="de Daruvar A."/>
            <person name="Blanchard A."/>
            <person name="Citti C."/>
        </authorList>
    </citation>
    <scope>NUCLEOTIDE SEQUENCE [LARGE SCALE GENOMIC DNA]</scope>
    <source>
        <strain evidence="2">PG2</strain>
    </source>
</reference>